<comment type="caution">
    <text evidence="2">The sequence shown here is derived from an EMBL/GenBank/DDBJ whole genome shotgun (WGS) entry which is preliminary data.</text>
</comment>
<dbReference type="InterPro" id="IPR010499">
    <property type="entry name" value="AraC_E-bd"/>
</dbReference>
<dbReference type="GO" id="GO:0003677">
    <property type="term" value="F:DNA binding"/>
    <property type="evidence" value="ECO:0007669"/>
    <property type="project" value="UniProtKB-KW"/>
</dbReference>
<dbReference type="AlphaFoldDB" id="A0A4Y3PFJ0"/>
<proteinExistence type="predicted"/>
<dbReference type="InterPro" id="IPR011256">
    <property type="entry name" value="Reg_factor_effector_dom_sf"/>
</dbReference>
<gene>
    <name evidence="2" type="ORF">BPA01_18540</name>
</gene>
<accession>A0A4Y3PFJ0</accession>
<dbReference type="InterPro" id="IPR029441">
    <property type="entry name" value="Cass2"/>
</dbReference>
<keyword evidence="2" id="KW-0238">DNA-binding</keyword>
<dbReference type="PANTHER" id="PTHR36444">
    <property type="entry name" value="TRANSCRIPTIONAL REGULATOR PROTEIN YOBU-RELATED"/>
    <property type="match status" value="1"/>
</dbReference>
<name>A0A4Y3PFJ0_BREPA</name>
<dbReference type="Proteomes" id="UP000316882">
    <property type="component" value="Unassembled WGS sequence"/>
</dbReference>
<evidence type="ECO:0000313" key="2">
    <source>
        <dbReference type="EMBL" id="GEB32274.1"/>
    </source>
</evidence>
<dbReference type="EMBL" id="BJMH01000007">
    <property type="protein sequence ID" value="GEB32274.1"/>
    <property type="molecule type" value="Genomic_DNA"/>
</dbReference>
<dbReference type="RefSeq" id="WP_122963418.1">
    <property type="nucleotide sequence ID" value="NZ_BJMH01000007.1"/>
</dbReference>
<dbReference type="Pfam" id="PF14526">
    <property type="entry name" value="Cass2"/>
    <property type="match status" value="1"/>
</dbReference>
<reference evidence="2 3" key="1">
    <citation type="submission" date="2019-06" db="EMBL/GenBank/DDBJ databases">
        <title>Whole genome shotgun sequence of Brevibacillus parabrevis NBRC 12334.</title>
        <authorList>
            <person name="Hosoyama A."/>
            <person name="Uohara A."/>
            <person name="Ohji S."/>
            <person name="Ichikawa N."/>
        </authorList>
    </citation>
    <scope>NUCLEOTIDE SEQUENCE [LARGE SCALE GENOMIC DNA]</scope>
    <source>
        <strain evidence="2 3">NBRC 12334</strain>
    </source>
</reference>
<dbReference type="STRING" id="54914.AV540_06060"/>
<sequence>MNPKIVELGHMRVAGLQIRTTNEAECGPNAKIGALWNRYYQEGYPASTPGQKDPAVVFGVYADYESDENGAYSLLVGKEVEAEAPLPAELTVKEIPASTYAVFTTRVGPTVEVITEAWKHIWEWSQQPGVTRTFVADFELYDGVRCADMNQAQIDIYIGIADE</sequence>
<keyword evidence="3" id="KW-1185">Reference proteome</keyword>
<feature type="domain" description="AraC effector-binding" evidence="1">
    <location>
        <begin position="1"/>
        <end position="161"/>
    </location>
</feature>
<dbReference type="InterPro" id="IPR053182">
    <property type="entry name" value="YobU-like_regulator"/>
</dbReference>
<dbReference type="SUPFAM" id="SSF55136">
    <property type="entry name" value="Probable bacterial effector-binding domain"/>
    <property type="match status" value="1"/>
</dbReference>
<dbReference type="Gene3D" id="3.20.80.10">
    <property type="entry name" value="Regulatory factor, effector binding domain"/>
    <property type="match status" value="1"/>
</dbReference>
<dbReference type="SMART" id="SM00871">
    <property type="entry name" value="AraC_E_bind"/>
    <property type="match status" value="1"/>
</dbReference>
<evidence type="ECO:0000259" key="1">
    <source>
        <dbReference type="SMART" id="SM00871"/>
    </source>
</evidence>
<organism evidence="2 3">
    <name type="scientific">Brevibacillus parabrevis</name>
    <dbReference type="NCBI Taxonomy" id="54914"/>
    <lineage>
        <taxon>Bacteria</taxon>
        <taxon>Bacillati</taxon>
        <taxon>Bacillota</taxon>
        <taxon>Bacilli</taxon>
        <taxon>Bacillales</taxon>
        <taxon>Paenibacillaceae</taxon>
        <taxon>Brevibacillus</taxon>
    </lineage>
</organism>
<dbReference type="PANTHER" id="PTHR36444:SF2">
    <property type="entry name" value="TRANSCRIPTIONAL REGULATOR PROTEIN YOBU-RELATED"/>
    <property type="match status" value="1"/>
</dbReference>
<protein>
    <submittedName>
        <fullName evidence="2">DNA-binding protein</fullName>
    </submittedName>
</protein>
<evidence type="ECO:0000313" key="3">
    <source>
        <dbReference type="Proteomes" id="UP000316882"/>
    </source>
</evidence>